<protein>
    <submittedName>
        <fullName evidence="2">DsbA family oxidoreductase</fullName>
    </submittedName>
</protein>
<dbReference type="PANTHER" id="PTHR13887:SF41">
    <property type="entry name" value="THIOREDOXIN SUPERFAMILY PROTEIN"/>
    <property type="match status" value="1"/>
</dbReference>
<reference evidence="2 3" key="1">
    <citation type="submission" date="2020-01" db="EMBL/GenBank/DDBJ databases">
        <title>Sphingomonas sp. strain CSW-10.</title>
        <authorList>
            <person name="Chen W.-M."/>
        </authorList>
    </citation>
    <scope>NUCLEOTIDE SEQUENCE [LARGE SCALE GENOMIC DNA]</scope>
    <source>
        <strain evidence="2 3">CSW-10</strain>
    </source>
</reference>
<dbReference type="InterPro" id="IPR036249">
    <property type="entry name" value="Thioredoxin-like_sf"/>
</dbReference>
<keyword evidence="3" id="KW-1185">Reference proteome</keyword>
<dbReference type="InterPro" id="IPR001853">
    <property type="entry name" value="DSBA-like_thioredoxin_dom"/>
</dbReference>
<evidence type="ECO:0000313" key="3">
    <source>
        <dbReference type="Proteomes" id="UP000503018"/>
    </source>
</evidence>
<organism evidence="2 3">
    <name type="scientific">Sphingomonas lacunae</name>
    <dbReference type="NCBI Taxonomy" id="2698828"/>
    <lineage>
        <taxon>Bacteria</taxon>
        <taxon>Pseudomonadati</taxon>
        <taxon>Pseudomonadota</taxon>
        <taxon>Alphaproteobacteria</taxon>
        <taxon>Sphingomonadales</taxon>
        <taxon>Sphingomonadaceae</taxon>
        <taxon>Sphingomonas</taxon>
    </lineage>
</organism>
<name>A0A6M4AWJ8_9SPHN</name>
<feature type="domain" description="DSBA-like thioredoxin" evidence="1">
    <location>
        <begin position="3"/>
        <end position="206"/>
    </location>
</feature>
<gene>
    <name evidence="2" type="ORF">GV829_00180</name>
</gene>
<sequence length="213" mass="23149">MRIDFISDVVCPWCVIGLKGLEEALAAIGDEIEPEIVFHPFELNPDMPPEGEGLADHVRRKYGASPEQSAANRSHIVERAAEVGFTIGFRPKGRIWNTFDAHRLLHWAGAQGKGAQHSLKMALFTAYFTDGSNVADHEALLNAVDGAGLDRNAAAAVLADDTFSEDVRGEENYWRREGISAVPAVIINGKYMISGGHPPASFEKALRRIAAEG</sequence>
<dbReference type="Gene3D" id="3.40.30.10">
    <property type="entry name" value="Glutaredoxin"/>
    <property type="match status" value="1"/>
</dbReference>
<dbReference type="KEGG" id="slan:GV829_00180"/>
<dbReference type="SUPFAM" id="SSF52833">
    <property type="entry name" value="Thioredoxin-like"/>
    <property type="match status" value="1"/>
</dbReference>
<accession>A0A6M4AWJ8</accession>
<dbReference type="CDD" id="cd03024">
    <property type="entry name" value="DsbA_FrnE"/>
    <property type="match status" value="1"/>
</dbReference>
<dbReference type="Pfam" id="PF01323">
    <property type="entry name" value="DSBA"/>
    <property type="match status" value="1"/>
</dbReference>
<dbReference type="EMBL" id="CP053015">
    <property type="protein sequence ID" value="QJQ33454.1"/>
    <property type="molecule type" value="Genomic_DNA"/>
</dbReference>
<evidence type="ECO:0000259" key="1">
    <source>
        <dbReference type="Pfam" id="PF01323"/>
    </source>
</evidence>
<dbReference type="Proteomes" id="UP000503018">
    <property type="component" value="Chromosome"/>
</dbReference>
<dbReference type="GO" id="GO:0016491">
    <property type="term" value="F:oxidoreductase activity"/>
    <property type="evidence" value="ECO:0007669"/>
    <property type="project" value="InterPro"/>
</dbReference>
<dbReference type="AlphaFoldDB" id="A0A6M4AWJ8"/>
<proteinExistence type="predicted"/>
<dbReference type="PANTHER" id="PTHR13887">
    <property type="entry name" value="GLUTATHIONE S-TRANSFERASE KAPPA"/>
    <property type="match status" value="1"/>
</dbReference>
<evidence type="ECO:0000313" key="2">
    <source>
        <dbReference type="EMBL" id="QJQ33454.1"/>
    </source>
</evidence>